<keyword evidence="6" id="KW-0411">Iron-sulfur</keyword>
<dbReference type="InterPro" id="IPR007197">
    <property type="entry name" value="rSAM"/>
</dbReference>
<keyword evidence="3" id="KW-0949">S-adenosyl-L-methionine</keyword>
<keyword evidence="5" id="KW-0408">Iron</keyword>
<dbReference type="GO" id="GO:0003824">
    <property type="term" value="F:catalytic activity"/>
    <property type="evidence" value="ECO:0007669"/>
    <property type="project" value="InterPro"/>
</dbReference>
<dbReference type="CDD" id="cd00090">
    <property type="entry name" value="HTH_ARSR"/>
    <property type="match status" value="1"/>
</dbReference>
<dbReference type="EMBL" id="LNQE01001333">
    <property type="protein sequence ID" value="KUG19052.1"/>
    <property type="molecule type" value="Genomic_DNA"/>
</dbReference>
<evidence type="ECO:0000256" key="6">
    <source>
        <dbReference type="ARBA" id="ARBA00023014"/>
    </source>
</evidence>
<dbReference type="InterPro" id="IPR013785">
    <property type="entry name" value="Aldolase_TIM"/>
</dbReference>
<keyword evidence="2" id="KW-0004">4Fe-4S</keyword>
<dbReference type="GO" id="GO:0046872">
    <property type="term" value="F:metal ion binding"/>
    <property type="evidence" value="ECO:0007669"/>
    <property type="project" value="UniProtKB-KW"/>
</dbReference>
<dbReference type="PROSITE" id="PS51918">
    <property type="entry name" value="RADICAL_SAM"/>
    <property type="match status" value="1"/>
</dbReference>
<gene>
    <name evidence="8" type="ORF">ASZ90_011227</name>
</gene>
<evidence type="ECO:0000256" key="3">
    <source>
        <dbReference type="ARBA" id="ARBA00022691"/>
    </source>
</evidence>
<evidence type="ECO:0000256" key="4">
    <source>
        <dbReference type="ARBA" id="ARBA00022723"/>
    </source>
</evidence>
<dbReference type="Pfam" id="PF04055">
    <property type="entry name" value="Radical_SAM"/>
    <property type="match status" value="1"/>
</dbReference>
<evidence type="ECO:0000256" key="5">
    <source>
        <dbReference type="ARBA" id="ARBA00023004"/>
    </source>
</evidence>
<dbReference type="SUPFAM" id="SSF46785">
    <property type="entry name" value="Winged helix' DNA-binding domain"/>
    <property type="match status" value="1"/>
</dbReference>
<proteinExistence type="predicted"/>
<organism evidence="8">
    <name type="scientific">hydrocarbon metagenome</name>
    <dbReference type="NCBI Taxonomy" id="938273"/>
    <lineage>
        <taxon>unclassified sequences</taxon>
        <taxon>metagenomes</taxon>
        <taxon>ecological metagenomes</taxon>
    </lineage>
</organism>
<evidence type="ECO:0000259" key="7">
    <source>
        <dbReference type="PROSITE" id="PS51918"/>
    </source>
</evidence>
<dbReference type="Gene3D" id="3.20.20.70">
    <property type="entry name" value="Aldolase class I"/>
    <property type="match status" value="1"/>
</dbReference>
<dbReference type="InterPro" id="IPR058240">
    <property type="entry name" value="rSAM_sf"/>
</dbReference>
<dbReference type="Gene3D" id="1.10.10.10">
    <property type="entry name" value="Winged helix-like DNA-binding domain superfamily/Winged helix DNA-binding domain"/>
    <property type="match status" value="1"/>
</dbReference>
<dbReference type="InterPro" id="IPR036390">
    <property type="entry name" value="WH_DNA-bd_sf"/>
</dbReference>
<name>A0A0W8FDV4_9ZZZZ</name>
<dbReference type="InterPro" id="IPR011991">
    <property type="entry name" value="ArsR-like_HTH"/>
</dbReference>
<keyword evidence="4" id="KW-0479">Metal-binding</keyword>
<dbReference type="AlphaFoldDB" id="A0A0W8FDV4"/>
<dbReference type="InterPro" id="IPR036388">
    <property type="entry name" value="WH-like_DNA-bd_sf"/>
</dbReference>
<protein>
    <submittedName>
        <fullName evidence="8">Fe-s oxidoreductase</fullName>
    </submittedName>
</protein>
<dbReference type="CDD" id="cd01335">
    <property type="entry name" value="Radical_SAM"/>
    <property type="match status" value="1"/>
</dbReference>
<evidence type="ECO:0000256" key="1">
    <source>
        <dbReference type="ARBA" id="ARBA00001966"/>
    </source>
</evidence>
<dbReference type="PANTHER" id="PTHR43787:SF11">
    <property type="entry name" value="UPF0026 PROTEIN SLR1464"/>
    <property type="match status" value="1"/>
</dbReference>
<accession>A0A0W8FDV4</accession>
<dbReference type="SUPFAM" id="SSF102114">
    <property type="entry name" value="Radical SAM enzymes"/>
    <property type="match status" value="1"/>
</dbReference>
<sequence length="264" mass="28615">MEYVPTGEVIAALDTCLSASPALDYITFAGSGEPTLHSRIGEIIAFVKERYPEYRIAVLTNGSLLSDRRVRDAVLSSDLILPSMDAASEEIFRQINRPCAELTCAAVLSGLRALAEEYSGEILLEIFIVPGLNDSPEELALLREAVDSIEPVRVQINTLDRPGVEAWVRPASPASLEGIAALFGAPDGAEVIVPAAARESTAGFRQDIPATILATLARRPCTADDLSQIAGVHRNEISKYLLVLQEEGRIEAVREKRGIFFRLT</sequence>
<comment type="cofactor">
    <cofactor evidence="1">
        <name>[4Fe-4S] cluster</name>
        <dbReference type="ChEBI" id="CHEBI:49883"/>
    </cofactor>
</comment>
<dbReference type="GO" id="GO:0051539">
    <property type="term" value="F:4 iron, 4 sulfur cluster binding"/>
    <property type="evidence" value="ECO:0007669"/>
    <property type="project" value="UniProtKB-KW"/>
</dbReference>
<dbReference type="PANTHER" id="PTHR43787">
    <property type="entry name" value="FEMO COFACTOR BIOSYNTHESIS PROTEIN NIFB-RELATED"/>
    <property type="match status" value="1"/>
</dbReference>
<evidence type="ECO:0000313" key="8">
    <source>
        <dbReference type="EMBL" id="KUG19052.1"/>
    </source>
</evidence>
<feature type="domain" description="Radical SAM core" evidence="7">
    <location>
        <begin position="1"/>
        <end position="205"/>
    </location>
</feature>
<evidence type="ECO:0000256" key="2">
    <source>
        <dbReference type="ARBA" id="ARBA00022485"/>
    </source>
</evidence>
<comment type="caution">
    <text evidence="8">The sequence shown here is derived from an EMBL/GenBank/DDBJ whole genome shotgun (WGS) entry which is preliminary data.</text>
</comment>
<reference evidence="8" key="1">
    <citation type="journal article" date="2015" name="Proc. Natl. Acad. Sci. U.S.A.">
        <title>Networks of energetic and metabolic interactions define dynamics in microbial communities.</title>
        <authorList>
            <person name="Embree M."/>
            <person name="Liu J.K."/>
            <person name="Al-Bassam M.M."/>
            <person name="Zengler K."/>
        </authorList>
    </citation>
    <scope>NUCLEOTIDE SEQUENCE</scope>
</reference>